<evidence type="ECO:0000313" key="8">
    <source>
        <dbReference type="EMBL" id="MFC0424164.1"/>
    </source>
</evidence>
<keyword evidence="4" id="KW-0862">Zinc</keyword>
<evidence type="ECO:0000256" key="5">
    <source>
        <dbReference type="ARBA" id="ARBA00023239"/>
    </source>
</evidence>
<evidence type="ECO:0000256" key="1">
    <source>
        <dbReference type="ARBA" id="ARBA00010718"/>
    </source>
</evidence>
<dbReference type="EMBL" id="JBHLUK010000067">
    <property type="protein sequence ID" value="MFC0424164.1"/>
    <property type="molecule type" value="Genomic_DNA"/>
</dbReference>
<gene>
    <name evidence="8" type="ORF">ACFFGS_08545</name>
</gene>
<organism evidence="8 9">
    <name type="scientific">Lactiplantibacillus plajomi</name>
    <dbReference type="NCBI Taxonomy" id="1457217"/>
    <lineage>
        <taxon>Bacteria</taxon>
        <taxon>Bacillati</taxon>
        <taxon>Bacillota</taxon>
        <taxon>Bacilli</taxon>
        <taxon>Lactobacillales</taxon>
        <taxon>Lactobacillaceae</taxon>
        <taxon>Lactiplantibacillus</taxon>
    </lineage>
</organism>
<dbReference type="SMART" id="SM01057">
    <property type="entry name" value="Carb_anhydrase"/>
    <property type="match status" value="1"/>
</dbReference>
<dbReference type="InterPro" id="IPR041891">
    <property type="entry name" value="Alpha_CA_prokaryot-like"/>
</dbReference>
<protein>
    <recommendedName>
        <fullName evidence="2">carbonic anhydrase</fullName>
        <ecNumber evidence="2">4.2.1.1</ecNumber>
    </recommendedName>
</protein>
<proteinExistence type="inferred from homology"/>
<dbReference type="EC" id="4.2.1.1" evidence="2"/>
<dbReference type="InterPro" id="IPR023561">
    <property type="entry name" value="Carbonic_anhydrase_a-class"/>
</dbReference>
<dbReference type="PROSITE" id="PS51144">
    <property type="entry name" value="ALPHA_CA_2"/>
    <property type="match status" value="1"/>
</dbReference>
<dbReference type="Pfam" id="PF00194">
    <property type="entry name" value="Carb_anhydrase"/>
    <property type="match status" value="1"/>
</dbReference>
<dbReference type="InterPro" id="IPR036398">
    <property type="entry name" value="CA_dom_sf"/>
</dbReference>
<comment type="similarity">
    <text evidence="1">Belongs to the alpha-carbonic anhydrase family.</text>
</comment>
<comment type="catalytic activity">
    <reaction evidence="6">
        <text>hydrogencarbonate + H(+) = CO2 + H2O</text>
        <dbReference type="Rhea" id="RHEA:10748"/>
        <dbReference type="ChEBI" id="CHEBI:15377"/>
        <dbReference type="ChEBI" id="CHEBI:15378"/>
        <dbReference type="ChEBI" id="CHEBI:16526"/>
        <dbReference type="ChEBI" id="CHEBI:17544"/>
        <dbReference type="EC" id="4.2.1.1"/>
    </reaction>
</comment>
<dbReference type="SUPFAM" id="SSF51069">
    <property type="entry name" value="Carbonic anhydrase"/>
    <property type="match status" value="1"/>
</dbReference>
<accession>A0ABV6K3X6</accession>
<dbReference type="CDD" id="cd03124">
    <property type="entry name" value="alpha_CA_prokaryotic_like"/>
    <property type="match status" value="1"/>
</dbReference>
<dbReference type="PANTHER" id="PTHR18952">
    <property type="entry name" value="CARBONIC ANHYDRASE"/>
    <property type="match status" value="1"/>
</dbReference>
<dbReference type="PANTHER" id="PTHR18952:SF265">
    <property type="entry name" value="CARBONIC ANHYDRASE"/>
    <property type="match status" value="1"/>
</dbReference>
<keyword evidence="5" id="KW-0456">Lyase</keyword>
<evidence type="ECO:0000256" key="6">
    <source>
        <dbReference type="ARBA" id="ARBA00048348"/>
    </source>
</evidence>
<keyword evidence="9" id="KW-1185">Reference proteome</keyword>
<comment type="caution">
    <text evidence="8">The sequence shown here is derived from an EMBL/GenBank/DDBJ whole genome shotgun (WGS) entry which is preliminary data.</text>
</comment>
<dbReference type="InterPro" id="IPR001148">
    <property type="entry name" value="CA_dom"/>
</dbReference>
<dbReference type="Gene3D" id="3.10.200.10">
    <property type="entry name" value="Alpha carbonic anhydrase"/>
    <property type="match status" value="1"/>
</dbReference>
<sequence length="211" mass="23303">MQLDYSNQSAWPFTGQQRQSPITIESAAAQPSQLAAISWRALYQATHIAGEATTLKVSGNGATYLNDRDFDFQQLHFHTPAEHVIDGQRAPIEWHLVHQSASGQIAVIAVLGRIGKPNASFEALLDQVTPNASHDLTEPVNLTALLPLTGTVYHYLGSLTTPPLSETVEWYVCADSVMIGRDQLARYQQLFAPNAREIQPTNDRPIIAERF</sequence>
<feature type="domain" description="Alpha-carbonic anhydrase" evidence="7">
    <location>
        <begin position="1"/>
        <end position="211"/>
    </location>
</feature>
<reference evidence="8 9" key="1">
    <citation type="submission" date="2024-09" db="EMBL/GenBank/DDBJ databases">
        <authorList>
            <person name="Sun Q."/>
            <person name="Mori K."/>
        </authorList>
    </citation>
    <scope>NUCLEOTIDE SEQUENCE [LARGE SCALE GENOMIC DNA]</scope>
    <source>
        <strain evidence="8 9">TBRC 4575</strain>
    </source>
</reference>
<evidence type="ECO:0000259" key="7">
    <source>
        <dbReference type="PROSITE" id="PS51144"/>
    </source>
</evidence>
<evidence type="ECO:0000256" key="4">
    <source>
        <dbReference type="ARBA" id="ARBA00022833"/>
    </source>
</evidence>
<dbReference type="Proteomes" id="UP001589855">
    <property type="component" value="Unassembled WGS sequence"/>
</dbReference>
<name>A0ABV6K3X6_9LACO</name>
<keyword evidence="3" id="KW-0479">Metal-binding</keyword>
<evidence type="ECO:0000256" key="2">
    <source>
        <dbReference type="ARBA" id="ARBA00012925"/>
    </source>
</evidence>
<dbReference type="RefSeq" id="WP_137645272.1">
    <property type="nucleotide sequence ID" value="NZ_BAABRM010000016.1"/>
</dbReference>
<evidence type="ECO:0000313" key="9">
    <source>
        <dbReference type="Proteomes" id="UP001589855"/>
    </source>
</evidence>
<evidence type="ECO:0000256" key="3">
    <source>
        <dbReference type="ARBA" id="ARBA00022723"/>
    </source>
</evidence>